<accession>A0ABY9MS38</accession>
<evidence type="ECO:0000313" key="1">
    <source>
        <dbReference type="EMBL" id="WML91464.1"/>
    </source>
</evidence>
<organism evidence="1 2">
    <name type="scientific">Thiothrix lacustris</name>
    <dbReference type="NCBI Taxonomy" id="525917"/>
    <lineage>
        <taxon>Bacteria</taxon>
        <taxon>Pseudomonadati</taxon>
        <taxon>Pseudomonadota</taxon>
        <taxon>Gammaproteobacteria</taxon>
        <taxon>Thiotrichales</taxon>
        <taxon>Thiotrichaceae</taxon>
        <taxon>Thiothrix</taxon>
    </lineage>
</organism>
<reference evidence="1 2" key="1">
    <citation type="submission" date="2023-08" db="EMBL/GenBank/DDBJ databases">
        <title>New molecular markers tilS and rpoB for phylogenetic and monitoring studies of the genus Thiothrix biodiversity.</title>
        <authorList>
            <person name="Ravin N.V."/>
            <person name="Smolyakov D."/>
            <person name="Markov N.D."/>
            <person name="Beletsky A.V."/>
            <person name="Mardanov A.V."/>
            <person name="Rudenko T.S."/>
            <person name="Grabovich M.Y."/>
        </authorList>
    </citation>
    <scope>NUCLEOTIDE SEQUENCE [LARGE SCALE GENOMIC DNA]</scope>
    <source>
        <strain evidence="1 2">MK1</strain>
    </source>
</reference>
<evidence type="ECO:0000313" key="2">
    <source>
        <dbReference type="Proteomes" id="UP001236657"/>
    </source>
</evidence>
<dbReference type="RefSeq" id="WP_308896241.1">
    <property type="nucleotide sequence ID" value="NZ_CP133218.1"/>
</dbReference>
<name>A0ABY9MS38_9GAMM</name>
<protein>
    <submittedName>
        <fullName evidence="1">Uncharacterized protein</fullName>
    </submittedName>
</protein>
<dbReference type="Proteomes" id="UP001236657">
    <property type="component" value="Chromosome"/>
</dbReference>
<keyword evidence="2" id="KW-1185">Reference proteome</keyword>
<gene>
    <name evidence="1" type="ORF">RCF98_03695</name>
</gene>
<sequence length="173" mass="19070">MNLFQHVLLSMLLVLIGYLVFQNQQLHTELRTLIELQQGSSTVLTETLAPLATKIDAIDSVTSKQGKIADEAEKKKQALIKQRTDLKTILDTIKQANQLRTDGKGKEAAEKILSTKKPLWQASETLSAQKARLQGLMGPIDKLMAAWKSGDTSTTTDTVRKEIEAVLGELGNE</sequence>
<dbReference type="EMBL" id="CP133218">
    <property type="protein sequence ID" value="WML91464.1"/>
    <property type="molecule type" value="Genomic_DNA"/>
</dbReference>
<proteinExistence type="predicted"/>